<dbReference type="HAMAP" id="MF_01486">
    <property type="entry name" value="RecC"/>
    <property type="match status" value="1"/>
</dbReference>
<comment type="function">
    <text evidence="10">A helicase/nuclease that prepares dsDNA breaks (DSB) for recombinational DNA repair. Binds to DSBs and unwinds DNA via a highly rapid and processive ATP-dependent bidirectional helicase activity. Unwinds dsDNA until it encounters a Chi (crossover hotspot instigator) sequence from the 3' direction. Cuts ssDNA a few nucleotides 3' to the Chi site. The properties and activities of the enzyme are changed at Chi. The Chi-altered holoenzyme produces a long 3'-ssDNA overhang and facilitates RecA-binding to the ssDNA for homologous DNA recombination and repair. Holoenzyme degrades any linearized DNA that is unable to undergo homologous recombination. In the holoenzyme this subunit recognizes the wild-type Chi sequence, and when added to isolated RecB increases its ATP-dependent helicase processivity.</text>
</comment>
<dbReference type="RefSeq" id="WP_133681929.1">
    <property type="nucleotide sequence ID" value="NZ_SNZP01000010.1"/>
</dbReference>
<evidence type="ECO:0000256" key="6">
    <source>
        <dbReference type="ARBA" id="ARBA00022839"/>
    </source>
</evidence>
<dbReference type="PANTHER" id="PTHR30591:SF1">
    <property type="entry name" value="RECBCD ENZYME SUBUNIT RECC"/>
    <property type="match status" value="1"/>
</dbReference>
<evidence type="ECO:0000256" key="10">
    <source>
        <dbReference type="HAMAP-Rule" id="MF_01486"/>
    </source>
</evidence>
<dbReference type="OrthoDB" id="9762834at2"/>
<dbReference type="SUPFAM" id="SSF52980">
    <property type="entry name" value="Restriction endonuclease-like"/>
    <property type="match status" value="1"/>
</dbReference>
<dbReference type="Proteomes" id="UP000295611">
    <property type="component" value="Unassembled WGS sequence"/>
</dbReference>
<dbReference type="InterPro" id="IPR013986">
    <property type="entry name" value="DExx_box_DNA_helicase_dom_sf"/>
</dbReference>
<dbReference type="InterPro" id="IPR027417">
    <property type="entry name" value="P-loop_NTPase"/>
</dbReference>
<dbReference type="GO" id="GO:0000724">
    <property type="term" value="P:double-strand break repair via homologous recombination"/>
    <property type="evidence" value="ECO:0007669"/>
    <property type="project" value="UniProtKB-UniRule"/>
</dbReference>
<evidence type="ECO:0000256" key="5">
    <source>
        <dbReference type="ARBA" id="ARBA00022806"/>
    </source>
</evidence>
<evidence type="ECO:0000256" key="1">
    <source>
        <dbReference type="ARBA" id="ARBA00022722"/>
    </source>
</evidence>
<dbReference type="PANTHER" id="PTHR30591">
    <property type="entry name" value="RECBCD ENZYME SUBUNIT RECC"/>
    <property type="match status" value="1"/>
</dbReference>
<dbReference type="Pfam" id="PF17946">
    <property type="entry name" value="RecC_C"/>
    <property type="match status" value="1"/>
</dbReference>
<dbReference type="GO" id="GO:0009338">
    <property type="term" value="C:exodeoxyribonuclease V complex"/>
    <property type="evidence" value="ECO:0007669"/>
    <property type="project" value="InterPro"/>
</dbReference>
<keyword evidence="6 10" id="KW-0269">Exonuclease</keyword>
<reference evidence="12 13" key="1">
    <citation type="submission" date="2019-03" db="EMBL/GenBank/DDBJ databases">
        <title>Genomic Encyclopedia of Type Strains, Phase III (KMG-III): the genomes of soil and plant-associated and newly described type strains.</title>
        <authorList>
            <person name="Whitman W."/>
        </authorList>
    </citation>
    <scope>NUCLEOTIDE SEQUENCE [LARGE SCALE GENOMIC DNA]</scope>
    <source>
        <strain evidence="12 13">CECT 8976</strain>
    </source>
</reference>
<evidence type="ECO:0000256" key="8">
    <source>
        <dbReference type="ARBA" id="ARBA00023125"/>
    </source>
</evidence>
<name>A0A4R7B156_9NEIS</name>
<dbReference type="PIRSF" id="PIRSF000980">
    <property type="entry name" value="RecC"/>
    <property type="match status" value="1"/>
</dbReference>
<dbReference type="InterPro" id="IPR011335">
    <property type="entry name" value="Restrct_endonuc-II-like"/>
</dbReference>
<evidence type="ECO:0000259" key="11">
    <source>
        <dbReference type="Pfam" id="PF17946"/>
    </source>
</evidence>
<evidence type="ECO:0000313" key="13">
    <source>
        <dbReference type="Proteomes" id="UP000295611"/>
    </source>
</evidence>
<accession>A0A4R7B156</accession>
<evidence type="ECO:0000313" key="12">
    <source>
        <dbReference type="EMBL" id="TDR76678.1"/>
    </source>
</evidence>
<feature type="domain" description="RecC C-terminal" evidence="11">
    <location>
        <begin position="765"/>
        <end position="986"/>
    </location>
</feature>
<keyword evidence="7 10" id="KW-0067">ATP-binding</keyword>
<gene>
    <name evidence="10" type="primary">recC</name>
    <name evidence="12" type="ORF">DFP86_110104</name>
</gene>
<evidence type="ECO:0000256" key="7">
    <source>
        <dbReference type="ARBA" id="ARBA00022840"/>
    </source>
</evidence>
<proteinExistence type="inferred from homology"/>
<dbReference type="Gene3D" id="1.10.10.160">
    <property type="match status" value="1"/>
</dbReference>
<keyword evidence="4 10" id="KW-0378">Hydrolase</keyword>
<evidence type="ECO:0000256" key="2">
    <source>
        <dbReference type="ARBA" id="ARBA00022741"/>
    </source>
</evidence>
<dbReference type="InterPro" id="IPR006697">
    <property type="entry name" value="RecC"/>
</dbReference>
<dbReference type="AlphaFoldDB" id="A0A4R7B156"/>
<dbReference type="InterPro" id="IPR041500">
    <property type="entry name" value="RecC_C"/>
</dbReference>
<keyword evidence="13" id="KW-1185">Reference proteome</keyword>
<keyword evidence="5 10" id="KW-0347">Helicase</keyword>
<evidence type="ECO:0000256" key="4">
    <source>
        <dbReference type="ARBA" id="ARBA00022801"/>
    </source>
</evidence>
<keyword evidence="2 10" id="KW-0547">Nucleotide-binding</keyword>
<keyword evidence="3 10" id="KW-0227">DNA damage</keyword>
<keyword evidence="1 10" id="KW-0540">Nuclease</keyword>
<dbReference type="GO" id="GO:0003677">
    <property type="term" value="F:DNA binding"/>
    <property type="evidence" value="ECO:0007669"/>
    <property type="project" value="UniProtKB-UniRule"/>
</dbReference>
<organism evidence="12 13">
    <name type="scientific">Paludibacterium purpuratum</name>
    <dbReference type="NCBI Taxonomy" id="1144873"/>
    <lineage>
        <taxon>Bacteria</taxon>
        <taxon>Pseudomonadati</taxon>
        <taxon>Pseudomonadota</taxon>
        <taxon>Betaproteobacteria</taxon>
        <taxon>Neisseriales</taxon>
        <taxon>Chromobacteriaceae</taxon>
        <taxon>Paludibacterium</taxon>
    </lineage>
</organism>
<dbReference type="Gene3D" id="3.40.50.300">
    <property type="entry name" value="P-loop containing nucleotide triphosphate hydrolases"/>
    <property type="match status" value="2"/>
</dbReference>
<dbReference type="Gene3D" id="3.40.50.10930">
    <property type="match status" value="1"/>
</dbReference>
<protein>
    <recommendedName>
        <fullName evidence="10">RecBCD enzyme subunit RecC</fullName>
    </recommendedName>
    <alternativeName>
        <fullName evidence="10">Exonuclease V subunit RecC</fullName>
        <shortName evidence="10">ExoV subunit RecC</shortName>
    </alternativeName>
    <alternativeName>
        <fullName evidence="10">Helicase/nuclease RecBCD subunit RecC</fullName>
    </alternativeName>
</protein>
<dbReference type="Pfam" id="PF04257">
    <property type="entry name" value="Exonuc_V_gamma"/>
    <property type="match status" value="1"/>
</dbReference>
<dbReference type="NCBIfam" id="TIGR01450">
    <property type="entry name" value="recC"/>
    <property type="match status" value="1"/>
</dbReference>
<dbReference type="GO" id="GO:0008854">
    <property type="term" value="F:exodeoxyribonuclease V activity"/>
    <property type="evidence" value="ECO:0007669"/>
    <property type="project" value="InterPro"/>
</dbReference>
<evidence type="ECO:0000256" key="3">
    <source>
        <dbReference type="ARBA" id="ARBA00022763"/>
    </source>
</evidence>
<dbReference type="SUPFAM" id="SSF52540">
    <property type="entry name" value="P-loop containing nucleoside triphosphate hydrolases"/>
    <property type="match status" value="2"/>
</dbReference>
<comment type="subunit">
    <text evidence="10">Heterotrimer of RecB, RecC and RecD. All subunits contribute to DNA-binding.</text>
</comment>
<comment type="miscellaneous">
    <text evidence="10">In the RecBCD complex, RecB has a slow 3'-5' helicase, an exonuclease activity and loads RecA onto ssDNA, RecD has a fast 5'-3' helicase activity, while RecC stimulates the ATPase and processivity of the RecB helicase and contributes to recognition of the Chi site.</text>
</comment>
<comment type="caution">
    <text evidence="12">The sequence shown here is derived from an EMBL/GenBank/DDBJ whole genome shotgun (WGS) entry which is preliminary data.</text>
</comment>
<dbReference type="GO" id="GO:0005524">
    <property type="term" value="F:ATP binding"/>
    <property type="evidence" value="ECO:0007669"/>
    <property type="project" value="UniProtKB-UniRule"/>
</dbReference>
<evidence type="ECO:0000256" key="9">
    <source>
        <dbReference type="ARBA" id="ARBA00023204"/>
    </source>
</evidence>
<dbReference type="EMBL" id="SNZP01000010">
    <property type="protein sequence ID" value="TDR76678.1"/>
    <property type="molecule type" value="Genomic_DNA"/>
</dbReference>
<keyword evidence="9 10" id="KW-0234">DNA repair</keyword>
<comment type="similarity">
    <text evidence="10">Belongs to the RecC family.</text>
</comment>
<sequence>MLHLYQSNRLEHLGALFTGMVRAVPLSDPFLPEVVMVQSRGMGRWLTLASARASGIAANLQFVLPAGYAWRLMRQVLPDLPEQSAFAPEVLTWRLMQLLPQLDDEVFAPVRHYLQGGERAVFELAGCVSDIFDQYLVFRPDWIRAWERGELQGLGPDEAWQAALWRRLADSVPGMHRVRMNDAFLAALSSDMLPERITLFGIASLAPMYLALVRRLAELTDVCLFLLNPCEEYWGNIVDARGQLRLTGMGLDVAPDHPLLASLGKQGRDFFDLVSENLHESQAAFARPEGDTLLARLQRDMLTLQPPQKRRSAHDTSVEIHAAHGAMRELEVLKDRLLAHFAADPTLTPADVAVLTPDINQYAPYIDAVFGPRPDAPGIPYSIADRRIERDVPLLSVLAAVLELLDGRFPADRVLALLDCAAVLRRFGLQAADVPLIQSWVEQAAIRWGRDAAHKGALGLPADPLFTWRWGLDRLLLGAALPPGLAGDGSPMWQALLPLPLATGGDSEVLARFAALYRILDDWSRQCAEPACAADWRTRLQALAEALLAVDEDEEEALDIWREALAALTQETQSAEFDQPFTLPVLRDWLTRRLGQTTSGGFLTGGVTFCAMVPMRSIPFRLLCLVGMNDGAYPRDERPVSFDLIAQHPRRGDRSRRFDDRYLFLEAILSARETLYLSYIGLSARSNEPLPPSALVSELLDTLAAMGADPDELCVIHPLQAFSPACYDGQDARLASFEPGFAHALAAPPARPRPFAAALVGEAPTVVEAAQWRWFWRMPCRAWLSERLGIRVAAAAEAMPVREPFDLARDASLAVMERVVSASLTRKPLQVVGDVAHGSGWLPPGALGEALLSRQIGQGRRFAAGLPPALAETPLPPATLHLSIDGLSIVGTLADLRPQGRLLMTARPVFATELIDFWLGHLLLCAAQPPGVAPISMLCAFDGTRVLGPVDDAIERLRPWLAFWRQGQSLPLPFFARTSLAYARHLQDKPDDRAGAMGRALAEWAPAFEDKFAQQDDPAVALAFRHLDPLADPLFGQLAEVLLLPMLAALAAGEATA</sequence>
<keyword evidence="8 10" id="KW-0238">DNA-binding</keyword>
<dbReference type="GO" id="GO:0003678">
    <property type="term" value="F:DNA helicase activity"/>
    <property type="evidence" value="ECO:0007669"/>
    <property type="project" value="UniProtKB-UniRule"/>
</dbReference>